<dbReference type="InterPro" id="IPR023393">
    <property type="entry name" value="START-like_dom_sf"/>
</dbReference>
<dbReference type="OrthoDB" id="2586183at2759"/>
<evidence type="ECO:0000313" key="1">
    <source>
        <dbReference type="EMBL" id="KAF9730861.1"/>
    </source>
</evidence>
<proteinExistence type="predicted"/>
<dbReference type="Gene3D" id="3.30.530.20">
    <property type="match status" value="1"/>
</dbReference>
<protein>
    <submittedName>
        <fullName evidence="1">Uncharacterized protein</fullName>
    </submittedName>
</protein>
<keyword evidence="2" id="KW-1185">Reference proteome</keyword>
<dbReference type="Proteomes" id="UP000756921">
    <property type="component" value="Unassembled WGS sequence"/>
</dbReference>
<name>A0A9P6G923_9PLEO</name>
<reference evidence="1" key="1">
    <citation type="journal article" date="2020" name="Mol. Plant Microbe Interact.">
        <title>Genome Sequence of the Biocontrol Agent Coniothyrium minitans strain Conio (IMI 134523).</title>
        <authorList>
            <person name="Patel D."/>
            <person name="Shittu T.A."/>
            <person name="Baroncelli R."/>
            <person name="Muthumeenakshi S."/>
            <person name="Osborne T.H."/>
            <person name="Janganan T.K."/>
            <person name="Sreenivasaprasad S."/>
        </authorList>
    </citation>
    <scope>NUCLEOTIDE SEQUENCE</scope>
    <source>
        <strain evidence="1">Conio</strain>
    </source>
</reference>
<dbReference type="EMBL" id="WJXW01000013">
    <property type="protein sequence ID" value="KAF9730861.1"/>
    <property type="molecule type" value="Genomic_DNA"/>
</dbReference>
<gene>
    <name evidence="1" type="ORF">PMIN01_10819</name>
</gene>
<evidence type="ECO:0000313" key="2">
    <source>
        <dbReference type="Proteomes" id="UP000756921"/>
    </source>
</evidence>
<organism evidence="1 2">
    <name type="scientific">Paraphaeosphaeria minitans</name>
    <dbReference type="NCBI Taxonomy" id="565426"/>
    <lineage>
        <taxon>Eukaryota</taxon>
        <taxon>Fungi</taxon>
        <taxon>Dikarya</taxon>
        <taxon>Ascomycota</taxon>
        <taxon>Pezizomycotina</taxon>
        <taxon>Dothideomycetes</taxon>
        <taxon>Pleosporomycetidae</taxon>
        <taxon>Pleosporales</taxon>
        <taxon>Massarineae</taxon>
        <taxon>Didymosphaeriaceae</taxon>
        <taxon>Paraphaeosphaeria</taxon>
    </lineage>
</organism>
<comment type="caution">
    <text evidence="1">The sequence shown here is derived from an EMBL/GenBank/DDBJ whole genome shotgun (WGS) entry which is preliminary data.</text>
</comment>
<accession>A0A9P6G923</accession>
<dbReference type="AlphaFoldDB" id="A0A9P6G923"/>
<dbReference type="SUPFAM" id="SSF55961">
    <property type="entry name" value="Bet v1-like"/>
    <property type="match status" value="1"/>
</dbReference>
<sequence>MATQSSILWPEHLLPGHTDNFISNEVKAADLTTQQIWELLADVSRWNSYYKNCAQITEPETGPYLKESSVFKFSTFGLPPLTCTVKKSVVPKQGTAGRLAWHTSTGVGFEVYLGWIVEELEKGRVRILTQEVQNGPIFKEAAKRRQIRSFWATKIGWMGLFRLRVVKKCEKLTWRASTSLYGNWIRRRYSRQ</sequence>